<keyword evidence="8" id="KW-1133">Transmembrane helix</keyword>
<evidence type="ECO:0000256" key="1">
    <source>
        <dbReference type="ARBA" id="ARBA00000085"/>
    </source>
</evidence>
<dbReference type="PANTHER" id="PTHR45436">
    <property type="entry name" value="SENSOR HISTIDINE KINASE YKOH"/>
    <property type="match status" value="1"/>
</dbReference>
<dbReference type="PRINTS" id="PR00344">
    <property type="entry name" value="BCTRLSENSOR"/>
</dbReference>
<dbReference type="SMART" id="SM00387">
    <property type="entry name" value="HATPase_c"/>
    <property type="match status" value="1"/>
</dbReference>
<dbReference type="RefSeq" id="WP_135250862.1">
    <property type="nucleotide sequence ID" value="NZ_SMLK01000006.1"/>
</dbReference>
<accession>A0A4Z0BI99</accession>
<evidence type="ECO:0000313" key="16">
    <source>
        <dbReference type="Proteomes" id="UP000297839"/>
    </source>
</evidence>
<dbReference type="EMBL" id="SMLK01000006">
    <property type="protein sequence ID" value="TFY98173.1"/>
    <property type="molecule type" value="Genomic_DNA"/>
</dbReference>
<dbReference type="Gene3D" id="3.30.565.10">
    <property type="entry name" value="Histidine kinase-like ATPase, C-terminal domain"/>
    <property type="match status" value="1"/>
</dbReference>
<protein>
    <recommendedName>
        <fullName evidence="3">histidine kinase</fullName>
        <ecNumber evidence="3">2.7.13.3</ecNumber>
    </recommendedName>
</protein>
<feature type="chain" id="PRO_5021187600" description="histidine kinase" evidence="12">
    <location>
        <begin position="23"/>
        <end position="476"/>
    </location>
</feature>
<gene>
    <name evidence="15" type="ORF">EZ216_16350</name>
</gene>
<dbReference type="EC" id="2.7.13.3" evidence="3"/>
<dbReference type="InterPro" id="IPR003661">
    <property type="entry name" value="HisK_dim/P_dom"/>
</dbReference>
<dbReference type="InterPro" id="IPR050428">
    <property type="entry name" value="TCS_sensor_his_kinase"/>
</dbReference>
<dbReference type="Proteomes" id="UP000297839">
    <property type="component" value="Unassembled WGS sequence"/>
</dbReference>
<dbReference type="Gene3D" id="1.10.287.130">
    <property type="match status" value="1"/>
</dbReference>
<evidence type="ECO:0000256" key="10">
    <source>
        <dbReference type="ARBA" id="ARBA00023136"/>
    </source>
</evidence>
<dbReference type="InterPro" id="IPR036890">
    <property type="entry name" value="HATPase_C_sf"/>
</dbReference>
<keyword evidence="4" id="KW-0597">Phosphoprotein</keyword>
<comment type="catalytic activity">
    <reaction evidence="1">
        <text>ATP + protein L-histidine = ADP + protein N-phospho-L-histidine.</text>
        <dbReference type="EC" id="2.7.13.3"/>
    </reaction>
</comment>
<evidence type="ECO:0000256" key="9">
    <source>
        <dbReference type="ARBA" id="ARBA00023012"/>
    </source>
</evidence>
<dbReference type="Pfam" id="PF02518">
    <property type="entry name" value="HATPase_c"/>
    <property type="match status" value="1"/>
</dbReference>
<proteinExistence type="predicted"/>
<evidence type="ECO:0000256" key="7">
    <source>
        <dbReference type="ARBA" id="ARBA00022777"/>
    </source>
</evidence>
<dbReference type="PANTHER" id="PTHR45436:SF1">
    <property type="entry name" value="SENSOR PROTEIN QSEC"/>
    <property type="match status" value="1"/>
</dbReference>
<comment type="caution">
    <text evidence="15">The sequence shown here is derived from an EMBL/GenBank/DDBJ whole genome shotgun (WGS) entry which is preliminary data.</text>
</comment>
<feature type="domain" description="Histidine kinase" evidence="13">
    <location>
        <begin position="259"/>
        <end position="475"/>
    </location>
</feature>
<dbReference type="OrthoDB" id="8554694at2"/>
<evidence type="ECO:0000256" key="12">
    <source>
        <dbReference type="SAM" id="SignalP"/>
    </source>
</evidence>
<evidence type="ECO:0000256" key="3">
    <source>
        <dbReference type="ARBA" id="ARBA00012438"/>
    </source>
</evidence>
<evidence type="ECO:0000256" key="2">
    <source>
        <dbReference type="ARBA" id="ARBA00004370"/>
    </source>
</evidence>
<organism evidence="15 16">
    <name type="scientific">Ramlibacter humi</name>
    <dbReference type="NCBI Taxonomy" id="2530451"/>
    <lineage>
        <taxon>Bacteria</taxon>
        <taxon>Pseudomonadati</taxon>
        <taxon>Pseudomonadota</taxon>
        <taxon>Betaproteobacteria</taxon>
        <taxon>Burkholderiales</taxon>
        <taxon>Comamonadaceae</taxon>
        <taxon>Ramlibacter</taxon>
    </lineage>
</organism>
<evidence type="ECO:0000313" key="15">
    <source>
        <dbReference type="EMBL" id="TFY98173.1"/>
    </source>
</evidence>
<feature type="signal peptide" evidence="12">
    <location>
        <begin position="1"/>
        <end position="22"/>
    </location>
</feature>
<keyword evidence="7 15" id="KW-0418">Kinase</keyword>
<dbReference type="InterPro" id="IPR036097">
    <property type="entry name" value="HisK_dim/P_sf"/>
</dbReference>
<dbReference type="CDD" id="cd00082">
    <property type="entry name" value="HisKA"/>
    <property type="match status" value="1"/>
</dbReference>
<keyword evidence="5" id="KW-0808">Transferase</keyword>
<dbReference type="InterPro" id="IPR003660">
    <property type="entry name" value="HAMP_dom"/>
</dbReference>
<feature type="domain" description="HAMP" evidence="14">
    <location>
        <begin position="199"/>
        <end position="251"/>
    </location>
</feature>
<feature type="region of interest" description="Disordered" evidence="11">
    <location>
        <begin position="454"/>
        <end position="476"/>
    </location>
</feature>
<keyword evidence="12" id="KW-0732">Signal</keyword>
<dbReference type="GO" id="GO:0000155">
    <property type="term" value="F:phosphorelay sensor kinase activity"/>
    <property type="evidence" value="ECO:0007669"/>
    <property type="project" value="InterPro"/>
</dbReference>
<dbReference type="InterPro" id="IPR003594">
    <property type="entry name" value="HATPase_dom"/>
</dbReference>
<dbReference type="CDD" id="cd00075">
    <property type="entry name" value="HATPase"/>
    <property type="match status" value="1"/>
</dbReference>
<evidence type="ECO:0000256" key="6">
    <source>
        <dbReference type="ARBA" id="ARBA00022692"/>
    </source>
</evidence>
<keyword evidence="16" id="KW-1185">Reference proteome</keyword>
<keyword evidence="10" id="KW-0472">Membrane</keyword>
<dbReference type="Pfam" id="PF08521">
    <property type="entry name" value="2CSK_N"/>
    <property type="match status" value="1"/>
</dbReference>
<evidence type="ECO:0000259" key="14">
    <source>
        <dbReference type="PROSITE" id="PS50885"/>
    </source>
</evidence>
<dbReference type="SUPFAM" id="SSF55874">
    <property type="entry name" value="ATPase domain of HSP90 chaperone/DNA topoisomerase II/histidine kinase"/>
    <property type="match status" value="1"/>
</dbReference>
<evidence type="ECO:0000256" key="11">
    <source>
        <dbReference type="SAM" id="MobiDB-lite"/>
    </source>
</evidence>
<dbReference type="AlphaFoldDB" id="A0A4Z0BI99"/>
<dbReference type="SMART" id="SM00388">
    <property type="entry name" value="HisKA"/>
    <property type="match status" value="1"/>
</dbReference>
<keyword evidence="6" id="KW-0812">Transmembrane</keyword>
<dbReference type="Pfam" id="PF00512">
    <property type="entry name" value="HisKA"/>
    <property type="match status" value="1"/>
</dbReference>
<comment type="subcellular location">
    <subcellularLocation>
        <location evidence="2">Membrane</location>
    </subcellularLocation>
</comment>
<name>A0A4Z0BI99_9BURK</name>
<evidence type="ECO:0000256" key="4">
    <source>
        <dbReference type="ARBA" id="ARBA00022553"/>
    </source>
</evidence>
<evidence type="ECO:0000256" key="8">
    <source>
        <dbReference type="ARBA" id="ARBA00022989"/>
    </source>
</evidence>
<dbReference type="SUPFAM" id="SSF47384">
    <property type="entry name" value="Homodimeric domain of signal transducing histidine kinase"/>
    <property type="match status" value="1"/>
</dbReference>
<evidence type="ECO:0000256" key="5">
    <source>
        <dbReference type="ARBA" id="ARBA00022679"/>
    </source>
</evidence>
<dbReference type="PROSITE" id="PS50109">
    <property type="entry name" value="HIS_KIN"/>
    <property type="match status" value="1"/>
</dbReference>
<dbReference type="InterPro" id="IPR004358">
    <property type="entry name" value="Sig_transdc_His_kin-like_C"/>
</dbReference>
<reference evidence="15 16" key="1">
    <citation type="submission" date="2019-03" db="EMBL/GenBank/DDBJ databases">
        <title>Ramlibacter sp. 18x22-1, whole genome shotgun sequence.</title>
        <authorList>
            <person name="Zhang X."/>
            <person name="Feng G."/>
            <person name="Zhu H."/>
        </authorList>
    </citation>
    <scope>NUCLEOTIDE SEQUENCE [LARGE SCALE GENOMIC DNA]</scope>
    <source>
        <strain evidence="15 16">18x22-1</strain>
    </source>
</reference>
<dbReference type="PROSITE" id="PS50885">
    <property type="entry name" value="HAMP"/>
    <property type="match status" value="1"/>
</dbReference>
<evidence type="ECO:0000259" key="13">
    <source>
        <dbReference type="PROSITE" id="PS50109"/>
    </source>
</evidence>
<dbReference type="InterPro" id="IPR005467">
    <property type="entry name" value="His_kinase_dom"/>
</dbReference>
<dbReference type="InterPro" id="IPR013727">
    <property type="entry name" value="2CSK_N"/>
</dbReference>
<keyword evidence="9" id="KW-0902">Two-component regulatory system</keyword>
<dbReference type="GO" id="GO:0005886">
    <property type="term" value="C:plasma membrane"/>
    <property type="evidence" value="ECO:0007669"/>
    <property type="project" value="TreeGrafter"/>
</dbReference>
<sequence length="476" mass="51017">MRWGLRSQLLALLLPGVAVALALDSWTDHHARVAAIEDALDEVLMQPLAVLDRAVEPDPAGGLRLGLTEGSRQLLDAMAAEPRHFHVEVWVEGSEPKTLFGAEALPAPPPGEAIGLTASPAVGESAVVYDATFRGQPVRVASLQHQRAGGDGRAWIVRVQAAESTGRRTQARNDSMWRELRQDARTLLLAAALVLLGVGWSLRPLHRLRDQMARRRPGDLAPLPVEGVPHEVTPLVDAVNLAVAQHREVLQEQERFLADAAHQLRTPIAVMMAQMEYARRAHDAAAEHEVLAALGAPLQRSRRIADQLLSISHAISAPLGEAPRVDLHEAAAETVLEALPAARQRGVDLGLSDPPQQPVFVRAEAAELHEILSNLVHNALRHTPAGGRVTVQVQAEGGTASAEVIDTGCGLDPARREAVFERFHSRSRTEGNSGAGLGLAIARAYARRRGGDVSLHDAPGGEQGLAARLTMPHSAD</sequence>